<dbReference type="PROSITE" id="PS50005">
    <property type="entry name" value="TPR"/>
    <property type="match status" value="1"/>
</dbReference>
<sequence>MGCSKEKFLDEKPNQALLVPQTLEELQAILDNTALFNGIAGALTTTGITPLLGQTASDEYFVGRPTAYVSSSNTYMKATYTWDKKDVYAGYETIVDWTKPYNSILSANICLEQLSKLSMSDQNSLLGREVRGTALFHRAHLYFQLAQVFAPVYSKEYSSQKNGLPIRLRGDINEGVVRTTLSDTYVQILNDLLEALKYLPANALYTTRPNIAAAKALLARVYLSMSDYPQALIYANKALEIKSKLMDYNSLDLTKAFPIHKDNDEVIFSSLMIVGGVVNTAFSPSYASVDSNIVNSYENGDLRKSVFLKKRTPANSIGMEFKGSYFGDSYCFSGLATDELYLIKAECLARSGRTEDACVALNTLLKNRFDPLKFDPLDERDPDKLLKIVLDERRKELLFRGLRWTDLRRLNLDPRFAVTLKRNIGEEEFELPPNDVRYTYPIPADVMGFHPEMFQNPR</sequence>
<dbReference type="Proteomes" id="UP000016584">
    <property type="component" value="Unassembled WGS sequence"/>
</dbReference>
<dbReference type="AlphaFoldDB" id="U2HWZ8"/>
<dbReference type="STRING" id="1346330.M472_14805"/>
<comment type="similarity">
    <text evidence="2">Belongs to the SusD family.</text>
</comment>
<keyword evidence="5" id="KW-0998">Cell outer membrane</keyword>
<comment type="caution">
    <text evidence="9">The sequence shown here is derived from an EMBL/GenBank/DDBJ whole genome shotgun (WGS) entry which is preliminary data.</text>
</comment>
<proteinExistence type="inferred from homology"/>
<feature type="repeat" description="TPR" evidence="6">
    <location>
        <begin position="212"/>
        <end position="245"/>
    </location>
</feature>
<evidence type="ECO:0000259" key="7">
    <source>
        <dbReference type="Pfam" id="PF07980"/>
    </source>
</evidence>
<feature type="domain" description="RagB/SusD" evidence="7">
    <location>
        <begin position="339"/>
        <end position="457"/>
    </location>
</feature>
<keyword evidence="3" id="KW-0732">Signal</keyword>
<evidence type="ECO:0000313" key="9">
    <source>
        <dbReference type="EMBL" id="ERJ60032.1"/>
    </source>
</evidence>
<dbReference type="PATRIC" id="fig|1346330.5.peg.1476"/>
<evidence type="ECO:0000256" key="5">
    <source>
        <dbReference type="ARBA" id="ARBA00023237"/>
    </source>
</evidence>
<accession>U2HWZ8</accession>
<evidence type="ECO:0000259" key="8">
    <source>
        <dbReference type="Pfam" id="PF14322"/>
    </source>
</evidence>
<dbReference type="InterPro" id="IPR019734">
    <property type="entry name" value="TPR_rpt"/>
</dbReference>
<evidence type="ECO:0000256" key="4">
    <source>
        <dbReference type="ARBA" id="ARBA00023136"/>
    </source>
</evidence>
<evidence type="ECO:0000256" key="1">
    <source>
        <dbReference type="ARBA" id="ARBA00004442"/>
    </source>
</evidence>
<dbReference type="eggNOG" id="COG1834">
    <property type="taxonomic scope" value="Bacteria"/>
</dbReference>
<feature type="domain" description="SusD-like N-terminal" evidence="8">
    <location>
        <begin position="7"/>
        <end position="223"/>
    </location>
</feature>
<dbReference type="InterPro" id="IPR012944">
    <property type="entry name" value="SusD_RagB_dom"/>
</dbReference>
<dbReference type="EMBL" id="ATDL01000011">
    <property type="protein sequence ID" value="ERJ60032.1"/>
    <property type="molecule type" value="Genomic_DNA"/>
</dbReference>
<keyword evidence="6" id="KW-0802">TPR repeat</keyword>
<keyword evidence="4" id="KW-0472">Membrane</keyword>
<evidence type="ECO:0000313" key="10">
    <source>
        <dbReference type="Proteomes" id="UP000016584"/>
    </source>
</evidence>
<reference evidence="9 10" key="1">
    <citation type="journal article" date="2013" name="Genome Announc.">
        <title>The Draft Genome Sequence of Sphingomonas paucimobilis Strain HER1398 (Proteobacteria), Host to the Giant PAU Phage, Indicates That It Is a Member of the Genus Sphingobacterium (Bacteroidetes).</title>
        <authorList>
            <person name="White R.A.III."/>
            <person name="Suttle C.A."/>
        </authorList>
    </citation>
    <scope>NUCLEOTIDE SEQUENCE [LARGE SCALE GENOMIC DNA]</scope>
    <source>
        <strain evidence="9 10">HER1398</strain>
    </source>
</reference>
<protein>
    <submittedName>
        <fullName evidence="9">Uncharacterized protein</fullName>
    </submittedName>
</protein>
<organism evidence="9 10">
    <name type="scientific">Sphingobacterium paucimobilis HER1398</name>
    <dbReference type="NCBI Taxonomy" id="1346330"/>
    <lineage>
        <taxon>Bacteria</taxon>
        <taxon>Pseudomonadati</taxon>
        <taxon>Bacteroidota</taxon>
        <taxon>Sphingobacteriia</taxon>
        <taxon>Sphingobacteriales</taxon>
        <taxon>Sphingobacteriaceae</taxon>
        <taxon>Sphingobacterium</taxon>
    </lineage>
</organism>
<dbReference type="Pfam" id="PF14322">
    <property type="entry name" value="SusD-like_3"/>
    <property type="match status" value="1"/>
</dbReference>
<name>U2HWZ8_9SPHI</name>
<dbReference type="SUPFAM" id="SSF48452">
    <property type="entry name" value="TPR-like"/>
    <property type="match status" value="1"/>
</dbReference>
<dbReference type="GO" id="GO:0009279">
    <property type="term" value="C:cell outer membrane"/>
    <property type="evidence" value="ECO:0007669"/>
    <property type="project" value="UniProtKB-SubCell"/>
</dbReference>
<keyword evidence="10" id="KW-1185">Reference proteome</keyword>
<dbReference type="Pfam" id="PF07980">
    <property type="entry name" value="SusD_RagB"/>
    <property type="match status" value="1"/>
</dbReference>
<gene>
    <name evidence="9" type="ORF">M472_14805</name>
</gene>
<evidence type="ECO:0000256" key="2">
    <source>
        <dbReference type="ARBA" id="ARBA00006275"/>
    </source>
</evidence>
<evidence type="ECO:0000256" key="6">
    <source>
        <dbReference type="PROSITE-ProRule" id="PRU00339"/>
    </source>
</evidence>
<dbReference type="InterPro" id="IPR011990">
    <property type="entry name" value="TPR-like_helical_dom_sf"/>
</dbReference>
<comment type="subcellular location">
    <subcellularLocation>
        <location evidence="1">Cell outer membrane</location>
    </subcellularLocation>
</comment>
<dbReference type="Gene3D" id="1.25.40.390">
    <property type="match status" value="1"/>
</dbReference>
<dbReference type="InterPro" id="IPR033985">
    <property type="entry name" value="SusD-like_N"/>
</dbReference>
<evidence type="ECO:0000256" key="3">
    <source>
        <dbReference type="ARBA" id="ARBA00022729"/>
    </source>
</evidence>